<reference evidence="3" key="1">
    <citation type="submission" date="2021-12" db="EMBL/GenBank/DDBJ databases">
        <title>Comparative genomics, transcriptomics and evolutionary studies reveal genomic signatures of adaptation to plant cell wall in hemibiotrophic fungi.</title>
        <authorList>
            <consortium name="DOE Joint Genome Institute"/>
            <person name="Baroncelli R."/>
            <person name="Diaz J.F."/>
            <person name="Benocci T."/>
            <person name="Peng M."/>
            <person name="Battaglia E."/>
            <person name="Haridas S."/>
            <person name="Andreopoulos W."/>
            <person name="Labutti K."/>
            <person name="Pangilinan J."/>
            <person name="Floch G.L."/>
            <person name="Makela M.R."/>
            <person name="Henrissat B."/>
            <person name="Grigoriev I.V."/>
            <person name="Crouch J.A."/>
            <person name="De Vries R.P."/>
            <person name="Sukno S.A."/>
            <person name="Thon M.R."/>
        </authorList>
    </citation>
    <scope>NUCLEOTIDE SEQUENCE</scope>
    <source>
        <strain evidence="3">CBS 112980</strain>
    </source>
</reference>
<sequence length="183" mass="20351">MVRFTSLFARALPFAVFAVAAPAASTPPLRRQIAGDEACAEIGRVYDEASLTNTTDNVVVKPSLAYQCLRSISVDVERDTALVHYLRPWLEYQSTVDILLDPPEEYLYPGVDIFGGLDNITQSLEDGGYESQFDFTVDLYRLINVKPRDGHLSWSPVLGVLISFSTPALLLLLLLYLTPWRPG</sequence>
<evidence type="ECO:0000256" key="1">
    <source>
        <dbReference type="SAM" id="Phobius"/>
    </source>
</evidence>
<feature type="transmembrane region" description="Helical" evidence="1">
    <location>
        <begin position="154"/>
        <end position="177"/>
    </location>
</feature>
<evidence type="ECO:0000256" key="2">
    <source>
        <dbReference type="SAM" id="SignalP"/>
    </source>
</evidence>
<accession>A0AAD8USK4</accession>
<keyword evidence="1" id="KW-0812">Transmembrane</keyword>
<dbReference type="InterPro" id="IPR052766">
    <property type="entry name" value="S41A_metabolite_peptidase"/>
</dbReference>
<dbReference type="GeneID" id="85397746"/>
<dbReference type="EMBL" id="JAHMHS010000023">
    <property type="protein sequence ID" value="KAK1727655.1"/>
    <property type="molecule type" value="Genomic_DNA"/>
</dbReference>
<comment type="caution">
    <text evidence="3">The sequence shown here is derived from an EMBL/GenBank/DDBJ whole genome shotgun (WGS) entry which is preliminary data.</text>
</comment>
<keyword evidence="1" id="KW-0472">Membrane</keyword>
<feature type="signal peptide" evidence="2">
    <location>
        <begin position="1"/>
        <end position="23"/>
    </location>
</feature>
<keyword evidence="1" id="KW-1133">Transmembrane helix</keyword>
<dbReference type="RefSeq" id="XP_060367710.1">
    <property type="nucleotide sequence ID" value="XM_060513848.1"/>
</dbReference>
<evidence type="ECO:0000313" key="3">
    <source>
        <dbReference type="EMBL" id="KAK1727655.1"/>
    </source>
</evidence>
<name>A0AAD8USK4_GLOAC</name>
<dbReference type="AlphaFoldDB" id="A0AAD8USK4"/>
<keyword evidence="2" id="KW-0732">Signal</keyword>
<organism evidence="3 4">
    <name type="scientific">Glomerella acutata</name>
    <name type="common">Colletotrichum acutatum</name>
    <dbReference type="NCBI Taxonomy" id="27357"/>
    <lineage>
        <taxon>Eukaryota</taxon>
        <taxon>Fungi</taxon>
        <taxon>Dikarya</taxon>
        <taxon>Ascomycota</taxon>
        <taxon>Pezizomycotina</taxon>
        <taxon>Sordariomycetes</taxon>
        <taxon>Hypocreomycetidae</taxon>
        <taxon>Glomerellales</taxon>
        <taxon>Glomerellaceae</taxon>
        <taxon>Colletotrichum</taxon>
        <taxon>Colletotrichum acutatum species complex</taxon>
    </lineage>
</organism>
<dbReference type="Proteomes" id="UP001244207">
    <property type="component" value="Unassembled WGS sequence"/>
</dbReference>
<feature type="chain" id="PRO_5041991805" evidence="2">
    <location>
        <begin position="24"/>
        <end position="183"/>
    </location>
</feature>
<keyword evidence="4" id="KW-1185">Reference proteome</keyword>
<proteinExistence type="predicted"/>
<dbReference type="PANTHER" id="PTHR37049">
    <property type="entry name" value="PEPTIDASE S41 FAMILY PROTEIN"/>
    <property type="match status" value="1"/>
</dbReference>
<dbReference type="PANTHER" id="PTHR37049:SF4">
    <property type="entry name" value="RHODANESE DOMAIN-CONTAINING PROTEIN"/>
    <property type="match status" value="1"/>
</dbReference>
<protein>
    <submittedName>
        <fullName evidence="3">Uncharacterized protein</fullName>
    </submittedName>
</protein>
<gene>
    <name evidence="3" type="ORF">BDZ83DRAFT_749945</name>
</gene>
<evidence type="ECO:0000313" key="4">
    <source>
        <dbReference type="Proteomes" id="UP001244207"/>
    </source>
</evidence>